<accession>A0ABS4XMQ6</accession>
<evidence type="ECO:0000313" key="1">
    <source>
        <dbReference type="EMBL" id="MBP2397801.1"/>
    </source>
</evidence>
<reference evidence="1 2" key="1">
    <citation type="submission" date="2021-03" db="EMBL/GenBank/DDBJ databases">
        <title>Sequencing the genomes of 1000 actinobacteria strains.</title>
        <authorList>
            <person name="Klenk H.-P."/>
        </authorList>
    </citation>
    <scope>NUCLEOTIDE SEQUENCE [LARGE SCALE GENOMIC DNA]</scope>
    <source>
        <strain evidence="1 2">DSM 20168</strain>
    </source>
</reference>
<organism evidence="1 2">
    <name type="scientific">Glutamicibacter protophormiae</name>
    <name type="common">Brevibacterium protophormiae</name>
    <dbReference type="NCBI Taxonomy" id="37930"/>
    <lineage>
        <taxon>Bacteria</taxon>
        <taxon>Bacillati</taxon>
        <taxon>Actinomycetota</taxon>
        <taxon>Actinomycetes</taxon>
        <taxon>Micrococcales</taxon>
        <taxon>Micrococcaceae</taxon>
        <taxon>Glutamicibacter</taxon>
    </lineage>
</organism>
<keyword evidence="2" id="KW-1185">Reference proteome</keyword>
<evidence type="ECO:0000313" key="2">
    <source>
        <dbReference type="Proteomes" id="UP001195422"/>
    </source>
</evidence>
<proteinExistence type="predicted"/>
<protein>
    <submittedName>
        <fullName evidence="1">Uncharacterized protein</fullName>
    </submittedName>
</protein>
<gene>
    <name evidence="1" type="ORF">JOF39_000882</name>
</gene>
<name>A0ABS4XMQ6_GLUPR</name>
<dbReference type="Proteomes" id="UP001195422">
    <property type="component" value="Unassembled WGS sequence"/>
</dbReference>
<dbReference type="EMBL" id="JAGIOJ010000001">
    <property type="protein sequence ID" value="MBP2397801.1"/>
    <property type="molecule type" value="Genomic_DNA"/>
</dbReference>
<sequence length="85" mass="9293">MRPKKKASDTVIQPTTKARLVKLGDNYIVLGQNNEPLTARYPADSFRYITDGAKSAYQLATLDGKRPSDAIIALANYVPPGQRTA</sequence>
<comment type="caution">
    <text evidence="1">The sequence shown here is derived from an EMBL/GenBank/DDBJ whole genome shotgun (WGS) entry which is preliminary data.</text>
</comment>